<evidence type="ECO:0000313" key="6">
    <source>
        <dbReference type="EMBL" id="WZW97653.1"/>
    </source>
</evidence>
<reference evidence="6 7" key="1">
    <citation type="journal article" date="2023" name="Environ Microbiome">
        <title>A coral-associated actinobacterium mitigates coral bleaching under heat stress.</title>
        <authorList>
            <person name="Li J."/>
            <person name="Zou Y."/>
            <person name="Li Q."/>
            <person name="Zhang J."/>
            <person name="Bourne D.G."/>
            <person name="Lyu Y."/>
            <person name="Liu C."/>
            <person name="Zhang S."/>
        </authorList>
    </citation>
    <scope>NUCLEOTIDE SEQUENCE [LARGE SCALE GENOMIC DNA]</scope>
    <source>
        <strain evidence="6 7">SCSIO 13291</strain>
    </source>
</reference>
<dbReference type="SUPFAM" id="SSF50249">
    <property type="entry name" value="Nucleic acid-binding proteins"/>
    <property type="match status" value="4"/>
</dbReference>
<dbReference type="SMART" id="SM00316">
    <property type="entry name" value="S1"/>
    <property type="match status" value="4"/>
</dbReference>
<dbReference type="InterPro" id="IPR003029">
    <property type="entry name" value="S1_domain"/>
</dbReference>
<feature type="domain" description="S1 motif" evidence="5">
    <location>
        <begin position="122"/>
        <end position="187"/>
    </location>
</feature>
<name>A0ABZ3C4J7_9ACTN</name>
<dbReference type="InterPro" id="IPR035104">
    <property type="entry name" value="Ribosomal_protein_S1-like"/>
</dbReference>
<dbReference type="Proteomes" id="UP001434337">
    <property type="component" value="Chromosome"/>
</dbReference>
<keyword evidence="7" id="KW-1185">Reference proteome</keyword>
<accession>A0ABZ3C4J7</accession>
<evidence type="ECO:0000259" key="5">
    <source>
        <dbReference type="PROSITE" id="PS50126"/>
    </source>
</evidence>
<feature type="compositionally biased region" description="Low complexity" evidence="4">
    <location>
        <begin position="440"/>
        <end position="478"/>
    </location>
</feature>
<feature type="domain" description="S1 motif" evidence="5">
    <location>
        <begin position="208"/>
        <end position="276"/>
    </location>
</feature>
<dbReference type="PANTHER" id="PTHR10724">
    <property type="entry name" value="30S RIBOSOMAL PROTEIN S1"/>
    <property type="match status" value="1"/>
</dbReference>
<evidence type="ECO:0000313" key="7">
    <source>
        <dbReference type="Proteomes" id="UP001434337"/>
    </source>
</evidence>
<keyword evidence="2 6" id="KW-0689">Ribosomal protein</keyword>
<dbReference type="EMBL" id="CP115965">
    <property type="protein sequence ID" value="WZW97653.1"/>
    <property type="molecule type" value="Genomic_DNA"/>
</dbReference>
<proteinExistence type="inferred from homology"/>
<dbReference type="PROSITE" id="PS50126">
    <property type="entry name" value="S1"/>
    <property type="match status" value="4"/>
</dbReference>
<dbReference type="CDD" id="cd05687">
    <property type="entry name" value="S1_RPS1_repeat_ec1_hs1"/>
    <property type="match status" value="1"/>
</dbReference>
<feature type="domain" description="S1 motif" evidence="5">
    <location>
        <begin position="293"/>
        <end position="362"/>
    </location>
</feature>
<evidence type="ECO:0000256" key="3">
    <source>
        <dbReference type="ARBA" id="ARBA00023274"/>
    </source>
</evidence>
<comment type="similarity">
    <text evidence="1">Belongs to the bacterial ribosomal protein bS1 family.</text>
</comment>
<evidence type="ECO:0000256" key="4">
    <source>
        <dbReference type="SAM" id="MobiDB-lite"/>
    </source>
</evidence>
<sequence length="493" mass="54476">MTSTPEAAQVAVDDFMSSEEFAAAVDATIKYFNDGDIVTGTVVKVDRDEVLLDIGYKTEGVIPSKELSIKHDVDPFEVVAVGDEIEALVQQKEDKEGRLILSKKRAQYERAWGQIEQVKESDGVVTGRVIEVVKGGLIVDIGLRGFLPASLVEMRRVRDLQPYVGQELEAKIIELDKNRNNVVLSRRAWLEQTQSEVRTSFLNQLAKGQIRRGVVSSIVNFGAFVDLGGVDGLVHVSELSWKHIDHPSEVVEVGNEVTVEVLDVDMDRERVSLSLKATQEDPWQTFARTHQIGHIVPGKVTKLVPFGAFVRVEEGIEGLVHVSELAERHVEIPEQVVAVNDDVMVKIIDIDLERRRISLSLKQANEGVDVAADDFDPSLYGMTASYDDQGNYIYPEGFDPETQEWKPGYEEQQRAWEQQYAEAQTRWLAHKKQVEEAEAAENQAAVEATAQSSYSSGGRPSASTSSSSSSAPEGSLASDEALQALRDKLTGGR</sequence>
<dbReference type="Gene3D" id="2.40.50.140">
    <property type="entry name" value="Nucleic acid-binding proteins"/>
    <property type="match status" value="4"/>
</dbReference>
<dbReference type="Pfam" id="PF00575">
    <property type="entry name" value="S1"/>
    <property type="match status" value="4"/>
</dbReference>
<feature type="region of interest" description="Disordered" evidence="4">
    <location>
        <begin position="438"/>
        <end position="493"/>
    </location>
</feature>
<dbReference type="CDD" id="cd05688">
    <property type="entry name" value="S1_RPS1_repeat_ec3"/>
    <property type="match status" value="1"/>
</dbReference>
<dbReference type="NCBIfam" id="NF005911">
    <property type="entry name" value="PRK07899.1"/>
    <property type="match status" value="1"/>
</dbReference>
<dbReference type="PRINTS" id="PR00681">
    <property type="entry name" value="RIBOSOMALS1"/>
</dbReference>
<feature type="domain" description="S1 motif" evidence="5">
    <location>
        <begin position="35"/>
        <end position="104"/>
    </location>
</feature>
<dbReference type="InterPro" id="IPR050437">
    <property type="entry name" value="Ribos_protein_bS1-like"/>
</dbReference>
<evidence type="ECO:0000256" key="1">
    <source>
        <dbReference type="ARBA" id="ARBA00006767"/>
    </source>
</evidence>
<gene>
    <name evidence="6" type="primary">rpsA</name>
    <name evidence="6" type="ORF">PCC79_12175</name>
</gene>
<dbReference type="CDD" id="cd04465">
    <property type="entry name" value="S1_RPS1_repeat_ec2_hs2"/>
    <property type="match status" value="1"/>
</dbReference>
<keyword evidence="3" id="KW-0687">Ribonucleoprotein</keyword>
<dbReference type="GO" id="GO:0005840">
    <property type="term" value="C:ribosome"/>
    <property type="evidence" value="ECO:0007669"/>
    <property type="project" value="UniProtKB-KW"/>
</dbReference>
<protein>
    <submittedName>
        <fullName evidence="6">30S ribosomal protein S1</fullName>
    </submittedName>
</protein>
<dbReference type="RefSeq" id="WP_232548612.1">
    <property type="nucleotide sequence ID" value="NZ_CP115965.1"/>
</dbReference>
<organism evidence="6 7">
    <name type="scientific">Propioniciclava soli</name>
    <dbReference type="NCBI Taxonomy" id="2775081"/>
    <lineage>
        <taxon>Bacteria</taxon>
        <taxon>Bacillati</taxon>
        <taxon>Actinomycetota</taxon>
        <taxon>Actinomycetes</taxon>
        <taxon>Propionibacteriales</taxon>
        <taxon>Propionibacteriaceae</taxon>
        <taxon>Propioniciclava</taxon>
    </lineage>
</organism>
<dbReference type="NCBIfam" id="NF005208">
    <property type="entry name" value="PRK06676.1"/>
    <property type="match status" value="1"/>
</dbReference>
<dbReference type="InterPro" id="IPR012340">
    <property type="entry name" value="NA-bd_OB-fold"/>
</dbReference>
<dbReference type="PANTHER" id="PTHR10724:SF7">
    <property type="entry name" value="SMALL RIBOSOMAL SUBUNIT PROTEIN BS1C"/>
    <property type="match status" value="1"/>
</dbReference>
<evidence type="ECO:0000256" key="2">
    <source>
        <dbReference type="ARBA" id="ARBA00022980"/>
    </source>
</evidence>